<dbReference type="GeneID" id="34873351"/>
<evidence type="ECO:0008006" key="3">
    <source>
        <dbReference type="Google" id="ProtNLM"/>
    </source>
</evidence>
<keyword evidence="2" id="KW-1185">Reference proteome</keyword>
<evidence type="ECO:0000313" key="1">
    <source>
        <dbReference type="EMBL" id="ODG91379.1"/>
    </source>
</evidence>
<comment type="caution">
    <text evidence="1">The sequence shown here is derived from an EMBL/GenBank/DDBJ whole genome shotgun (WGS) entry which is preliminary data.</text>
</comment>
<reference evidence="1 2" key="1">
    <citation type="submission" date="2016-07" db="EMBL/GenBank/DDBJ databases">
        <authorList>
            <person name="Townsley L."/>
            <person name="Shank E.A."/>
        </authorList>
    </citation>
    <scope>NUCLEOTIDE SEQUENCE [LARGE SCALE GENOMIC DNA]</scope>
    <source>
        <strain evidence="1 2">CH01</strain>
    </source>
</reference>
<organism evidence="1 2">
    <name type="scientific">Gottfriedia luciferensis</name>
    <dbReference type="NCBI Taxonomy" id="178774"/>
    <lineage>
        <taxon>Bacteria</taxon>
        <taxon>Bacillati</taxon>
        <taxon>Bacillota</taxon>
        <taxon>Bacilli</taxon>
        <taxon>Bacillales</taxon>
        <taxon>Bacillaceae</taxon>
        <taxon>Gottfriedia</taxon>
    </lineage>
</organism>
<evidence type="ECO:0000313" key="2">
    <source>
        <dbReference type="Proteomes" id="UP000094580"/>
    </source>
</evidence>
<accession>A0ABX2ZSC6</accession>
<gene>
    <name evidence="1" type="ORF">BED47_06895</name>
</gene>
<proteinExistence type="predicted"/>
<dbReference type="RefSeq" id="WP_069034160.1">
    <property type="nucleotide sequence ID" value="NZ_MDKC01000023.1"/>
</dbReference>
<protein>
    <recommendedName>
        <fullName evidence="3">DUF2624 domain-containing protein</fullName>
    </recommendedName>
</protein>
<dbReference type="Proteomes" id="UP000094580">
    <property type="component" value="Unassembled WGS sequence"/>
</dbReference>
<dbReference type="EMBL" id="MDKC01000023">
    <property type="protein sequence ID" value="ODG91379.1"/>
    <property type="molecule type" value="Genomic_DNA"/>
</dbReference>
<dbReference type="InterPro" id="IPR020277">
    <property type="entry name" value="DUF2624"/>
</dbReference>
<name>A0ABX2ZSC6_9BACI</name>
<dbReference type="Pfam" id="PF11116">
    <property type="entry name" value="DUF2624"/>
    <property type="match status" value="1"/>
</dbReference>
<sequence length="83" mass="9402">MNIIQTLINKKVNSITPKDLLKLSQQYQVYITPDQANKVAAILNGKNYNIYDAEHKKQILSQIANVTSKATAQQIDIIFQKLT</sequence>